<gene>
    <name evidence="1" type="ORF">BTJ66_12930</name>
    <name evidence="2" type="ORF">MNY58_12955</name>
</gene>
<reference evidence="1" key="3">
    <citation type="submission" date="2017-10" db="EMBL/GenBank/DDBJ databases">
        <authorList>
            <person name="Vrbovska V."/>
            <person name="Kovarovic V."/>
            <person name="Indrakova A."/>
        </authorList>
    </citation>
    <scope>NUCLEOTIDE SEQUENCE</scope>
    <source>
        <strain evidence="1">CCM 8730</strain>
    </source>
</reference>
<evidence type="ECO:0000313" key="1">
    <source>
        <dbReference type="EMBL" id="PHK48567.1"/>
    </source>
</evidence>
<dbReference type="Gene3D" id="3.10.450.50">
    <property type="match status" value="1"/>
</dbReference>
<dbReference type="SUPFAM" id="SSF54427">
    <property type="entry name" value="NTF2-like"/>
    <property type="match status" value="1"/>
</dbReference>
<proteinExistence type="predicted"/>
<dbReference type="Proteomes" id="UP001056588">
    <property type="component" value="Chromosome"/>
</dbReference>
<evidence type="ECO:0000313" key="3">
    <source>
        <dbReference type="Proteomes" id="UP000223828"/>
    </source>
</evidence>
<dbReference type="RefSeq" id="WP_099091351.1">
    <property type="nucleotide sequence ID" value="NZ_CP093217.1"/>
</dbReference>
<reference evidence="2" key="4">
    <citation type="submission" date="2022-03" db="EMBL/GenBank/DDBJ databases">
        <title>Complete Genome Sequence of Staphylococcus edaphicus strain CCM 8731.</title>
        <authorList>
            <person name="Rimmer C.O."/>
            <person name="Thomas J.C."/>
        </authorList>
    </citation>
    <scope>NUCLEOTIDE SEQUENCE</scope>
    <source>
        <strain evidence="2">CCM 8731</strain>
    </source>
</reference>
<dbReference type="InterPro" id="IPR032710">
    <property type="entry name" value="NTF2-like_dom_sf"/>
</dbReference>
<dbReference type="EMBL" id="CP093217">
    <property type="protein sequence ID" value="UQW81446.1"/>
    <property type="molecule type" value="Genomic_DNA"/>
</dbReference>
<accession>A0A2C6WM97</accession>
<keyword evidence="4" id="KW-1185">Reference proteome</keyword>
<evidence type="ECO:0000313" key="4">
    <source>
        <dbReference type="Proteomes" id="UP001056588"/>
    </source>
</evidence>
<reference evidence="3" key="2">
    <citation type="submission" date="2017-10" db="EMBL/GenBank/DDBJ databases">
        <title>Staphylococcus edaphicus sp. nov., isolated in Antarctica, harbouring mecC gene and genomic islands essential in adaptation to extreme environment.</title>
        <authorList>
            <person name="Pantucek R."/>
            <person name="Sedlacek I."/>
            <person name="Indrakova A."/>
            <person name="Vrbovska V."/>
            <person name="Maslanova I."/>
            <person name="Kovarovic V."/>
            <person name="Svec P."/>
            <person name="Kralova S."/>
            <person name="Kristofova L."/>
            <person name="Keklakova J."/>
            <person name="Petras P."/>
            <person name="Doskar J."/>
        </authorList>
    </citation>
    <scope>NUCLEOTIDE SEQUENCE [LARGE SCALE GENOMIC DNA]</scope>
    <source>
        <strain evidence="3">CCM 5085</strain>
    </source>
</reference>
<dbReference type="OrthoDB" id="2339544at2"/>
<dbReference type="Proteomes" id="UP000223828">
    <property type="component" value="Unassembled WGS sequence"/>
</dbReference>
<reference evidence="1" key="1">
    <citation type="journal article" date="2017" name="Appl. Environ. Microbiol.">
        <title>Staphylococcus edaphicus sp. nov., isolated in Antarctica, harbours mecC gene and genomic islands with suspected role in adaptation to extreme environment.</title>
        <authorList>
            <person name="Pantucek R."/>
            <person name="Sedlacek I."/>
            <person name="Indrakova A."/>
            <person name="Vrbovska V."/>
            <person name="Maslanova I."/>
            <person name="Kovarovic V."/>
            <person name="Svec P."/>
            <person name="Kralova S."/>
            <person name="Kristofova L."/>
            <person name="Keklakova J."/>
            <person name="Petras P."/>
            <person name="Doskar J."/>
        </authorList>
    </citation>
    <scope>NUCLEOTIDE SEQUENCE</scope>
    <source>
        <strain evidence="1">CCM 8730</strain>
    </source>
</reference>
<organism evidence="1 3">
    <name type="scientific">Staphylococcus edaphicus</name>
    <dbReference type="NCBI Taxonomy" id="1955013"/>
    <lineage>
        <taxon>Bacteria</taxon>
        <taxon>Bacillati</taxon>
        <taxon>Bacillota</taxon>
        <taxon>Bacilli</taxon>
        <taxon>Bacillales</taxon>
        <taxon>Staphylococcaceae</taxon>
        <taxon>Staphylococcus</taxon>
    </lineage>
</organism>
<sequence>MNKQTLQTRIEDLYQDILINLDTEKIDDYFADDYIQETDHDTLNIMEFKAHLQKLKEVVKTLIIEKFKDILIDEQQQSVFLRYDVAVAKKDGSNGKIEVYAIFKFNESGKVASCRELSKAYHQDVQGLANI</sequence>
<evidence type="ECO:0000313" key="2">
    <source>
        <dbReference type="EMBL" id="UQW81446.1"/>
    </source>
</evidence>
<protein>
    <submittedName>
        <fullName evidence="2">Nuclear transport factor 2 family protein</fullName>
    </submittedName>
</protein>
<dbReference type="EMBL" id="MRZN01000031">
    <property type="protein sequence ID" value="PHK48567.1"/>
    <property type="molecule type" value="Genomic_DNA"/>
</dbReference>
<dbReference type="AlphaFoldDB" id="A0A2C6WM97"/>
<name>A0A2C6WM97_9STAP</name>